<sequence>MISHTDITFQLEFPVGRKYVAAQFHLRKGEDTSVAVAQFMQEFDIPPYLSVSLLNTIDTFLDDQYIRYNDDQDKLNSMQRKKDDHINNNAKQ</sequence>
<dbReference type="EMBL" id="ADBJ01000036">
    <property type="protein sequence ID" value="EFA79168.1"/>
    <property type="molecule type" value="Genomic_DNA"/>
</dbReference>
<organism evidence="1 2">
    <name type="scientific">Heterostelium pallidum (strain ATCC 26659 / Pp 5 / PN500)</name>
    <name type="common">Cellular slime mold</name>
    <name type="synonym">Polysphondylium pallidum</name>
    <dbReference type="NCBI Taxonomy" id="670386"/>
    <lineage>
        <taxon>Eukaryota</taxon>
        <taxon>Amoebozoa</taxon>
        <taxon>Evosea</taxon>
        <taxon>Eumycetozoa</taxon>
        <taxon>Dictyostelia</taxon>
        <taxon>Acytosteliales</taxon>
        <taxon>Acytosteliaceae</taxon>
        <taxon>Heterostelium</taxon>
    </lineage>
</organism>
<reference evidence="1 2" key="1">
    <citation type="journal article" date="2011" name="Genome Res.">
        <title>Phylogeny-wide analysis of social amoeba genomes highlights ancient origins for complex intercellular communication.</title>
        <authorList>
            <person name="Heidel A.J."/>
            <person name="Lawal H.M."/>
            <person name="Felder M."/>
            <person name="Schilde C."/>
            <person name="Helps N.R."/>
            <person name="Tunggal B."/>
            <person name="Rivero F."/>
            <person name="John U."/>
            <person name="Schleicher M."/>
            <person name="Eichinger L."/>
            <person name="Platzer M."/>
            <person name="Noegel A.A."/>
            <person name="Schaap P."/>
            <person name="Gloeckner G."/>
        </authorList>
    </citation>
    <scope>NUCLEOTIDE SEQUENCE [LARGE SCALE GENOMIC DNA]</scope>
    <source>
        <strain evidence="2">ATCC 26659 / Pp 5 / PN500</strain>
    </source>
</reference>
<evidence type="ECO:0000313" key="1">
    <source>
        <dbReference type="EMBL" id="EFA79168.1"/>
    </source>
</evidence>
<dbReference type="GeneID" id="31363472"/>
<comment type="caution">
    <text evidence="1">The sequence shown here is derived from an EMBL/GenBank/DDBJ whole genome shotgun (WGS) entry which is preliminary data.</text>
</comment>
<dbReference type="InParanoid" id="D3BHJ1"/>
<dbReference type="AlphaFoldDB" id="D3BHJ1"/>
<accession>D3BHJ1</accession>
<gene>
    <name evidence="1" type="ORF">PPL_07993</name>
</gene>
<dbReference type="Proteomes" id="UP000001396">
    <property type="component" value="Unassembled WGS sequence"/>
</dbReference>
<keyword evidence="2" id="KW-1185">Reference proteome</keyword>
<proteinExistence type="predicted"/>
<name>D3BHJ1_HETP5</name>
<dbReference type="STRING" id="670386.D3BHJ1"/>
<dbReference type="RefSeq" id="XP_020431289.1">
    <property type="nucleotide sequence ID" value="XM_020578825.1"/>
</dbReference>
<protein>
    <submittedName>
        <fullName evidence="1">Uncharacterized protein</fullName>
    </submittedName>
</protein>
<evidence type="ECO:0000313" key="2">
    <source>
        <dbReference type="Proteomes" id="UP000001396"/>
    </source>
</evidence>